<feature type="transmembrane region" description="Helical" evidence="10">
    <location>
        <begin position="55"/>
        <end position="73"/>
    </location>
</feature>
<accession>A0A2G8JSH0</accession>
<keyword evidence="4" id="KW-0138">CF(0)</keyword>
<evidence type="ECO:0000256" key="1">
    <source>
        <dbReference type="ARBA" id="ARBA00004325"/>
    </source>
</evidence>
<keyword evidence="3" id="KW-0813">Transport</keyword>
<evidence type="ECO:0000256" key="4">
    <source>
        <dbReference type="ARBA" id="ARBA00022547"/>
    </source>
</evidence>
<keyword evidence="8 10" id="KW-0472">Membrane</keyword>
<dbReference type="InterPro" id="IPR019344">
    <property type="entry name" value="F1F0-ATPsyn_F_prd"/>
</dbReference>
<dbReference type="Proteomes" id="UP000230750">
    <property type="component" value="Unassembled WGS sequence"/>
</dbReference>
<evidence type="ECO:0000313" key="13">
    <source>
        <dbReference type="Proteomes" id="UP000230750"/>
    </source>
</evidence>
<protein>
    <recommendedName>
        <fullName evidence="14">ATP synthase subunit f, mitochondrial</fullName>
    </recommendedName>
</protein>
<evidence type="ECO:0000313" key="11">
    <source>
        <dbReference type="EMBL" id="PIK38668.1"/>
    </source>
</evidence>
<evidence type="ECO:0000256" key="5">
    <source>
        <dbReference type="ARBA" id="ARBA00022781"/>
    </source>
</evidence>
<dbReference type="STRING" id="307972.A0A2G8JSH0"/>
<dbReference type="AlphaFoldDB" id="A0A2G8JSH0"/>
<dbReference type="OrthoDB" id="8921675at2759"/>
<reference evidence="11 13" key="1">
    <citation type="journal article" date="2017" name="PLoS Biol.">
        <title>The sea cucumber genome provides insights into morphological evolution and visceral regeneration.</title>
        <authorList>
            <person name="Zhang X."/>
            <person name="Sun L."/>
            <person name="Yuan J."/>
            <person name="Sun Y."/>
            <person name="Gao Y."/>
            <person name="Zhang L."/>
            <person name="Li S."/>
            <person name="Dai H."/>
            <person name="Hamel J.F."/>
            <person name="Liu C."/>
            <person name="Yu Y."/>
            <person name="Liu S."/>
            <person name="Lin W."/>
            <person name="Guo K."/>
            <person name="Jin S."/>
            <person name="Xu P."/>
            <person name="Storey K.B."/>
            <person name="Huan P."/>
            <person name="Zhang T."/>
            <person name="Zhou Y."/>
            <person name="Zhang J."/>
            <person name="Lin C."/>
            <person name="Li X."/>
            <person name="Xing L."/>
            <person name="Huo D."/>
            <person name="Sun M."/>
            <person name="Wang L."/>
            <person name="Mercier A."/>
            <person name="Li F."/>
            <person name="Yang H."/>
            <person name="Xiang J."/>
        </authorList>
    </citation>
    <scope>NUCLEOTIDE SEQUENCE [LARGE SCALE GENOMIC DNA]</scope>
    <source>
        <strain evidence="11">Shaxun</strain>
        <tissue evidence="11">Muscle</tissue>
    </source>
</reference>
<dbReference type="EMBL" id="MRZV01001329">
    <property type="protein sequence ID" value="PIK38668.1"/>
    <property type="molecule type" value="Genomic_DNA"/>
</dbReference>
<sequence>MAGKSVAELQLRDVKLGQLPKWLASCNFSPGSIFKAMQRGRNRYHAKYVNVVKPGVAPVGQFIAVFILVSYIWRYKGEKSHRLSKYHW</sequence>
<evidence type="ECO:0000256" key="3">
    <source>
        <dbReference type="ARBA" id="ARBA00022448"/>
    </source>
</evidence>
<comment type="subcellular location">
    <subcellularLocation>
        <location evidence="1">Mitochondrion membrane</location>
    </subcellularLocation>
</comment>
<gene>
    <name evidence="12" type="ORF">BSL78_02604</name>
    <name evidence="11" type="ORF">BSL78_24490</name>
</gene>
<evidence type="ECO:0000256" key="9">
    <source>
        <dbReference type="ARBA" id="ARBA00023310"/>
    </source>
</evidence>
<keyword evidence="7" id="KW-0496">Mitochondrion</keyword>
<comment type="similarity">
    <text evidence="2">Belongs to the ATPase F chain family.</text>
</comment>
<keyword evidence="5" id="KW-0375">Hydrogen ion transport</keyword>
<evidence type="ECO:0008006" key="14">
    <source>
        <dbReference type="Google" id="ProtNLM"/>
    </source>
</evidence>
<name>A0A2G8JSH0_STIJA</name>
<keyword evidence="10" id="KW-0812">Transmembrane</keyword>
<comment type="caution">
    <text evidence="11">The sequence shown here is derived from an EMBL/GenBank/DDBJ whole genome shotgun (WGS) entry which is preliminary data.</text>
</comment>
<dbReference type="GO" id="GO:0046933">
    <property type="term" value="F:proton-transporting ATP synthase activity, rotational mechanism"/>
    <property type="evidence" value="ECO:0007669"/>
    <property type="project" value="TreeGrafter"/>
</dbReference>
<organism evidence="11 13">
    <name type="scientific">Stichopus japonicus</name>
    <name type="common">Sea cucumber</name>
    <dbReference type="NCBI Taxonomy" id="307972"/>
    <lineage>
        <taxon>Eukaryota</taxon>
        <taxon>Metazoa</taxon>
        <taxon>Echinodermata</taxon>
        <taxon>Eleutherozoa</taxon>
        <taxon>Echinozoa</taxon>
        <taxon>Holothuroidea</taxon>
        <taxon>Aspidochirotacea</taxon>
        <taxon>Aspidochirotida</taxon>
        <taxon>Stichopodidae</taxon>
        <taxon>Apostichopus</taxon>
    </lineage>
</organism>
<keyword evidence="10" id="KW-1133">Transmembrane helix</keyword>
<evidence type="ECO:0000256" key="8">
    <source>
        <dbReference type="ARBA" id="ARBA00023136"/>
    </source>
</evidence>
<dbReference type="GO" id="GO:0031966">
    <property type="term" value="C:mitochondrial membrane"/>
    <property type="evidence" value="ECO:0007669"/>
    <property type="project" value="UniProtKB-SubCell"/>
</dbReference>
<evidence type="ECO:0000256" key="6">
    <source>
        <dbReference type="ARBA" id="ARBA00023065"/>
    </source>
</evidence>
<dbReference type="PANTHER" id="PTHR13080">
    <property type="entry name" value="ATP SYNTHASE F CHAIN, MITOCHONDRIAL-RELATED"/>
    <property type="match status" value="1"/>
</dbReference>
<dbReference type="GO" id="GO:0045259">
    <property type="term" value="C:proton-transporting ATP synthase complex"/>
    <property type="evidence" value="ECO:0007669"/>
    <property type="project" value="UniProtKB-KW"/>
</dbReference>
<dbReference type="PANTHER" id="PTHR13080:SF20">
    <property type="entry name" value="ATP SYNTHASE SUBUNIT F, MITOCHONDRIAL-RELATED"/>
    <property type="match status" value="1"/>
</dbReference>
<evidence type="ECO:0000256" key="2">
    <source>
        <dbReference type="ARBA" id="ARBA00005895"/>
    </source>
</evidence>
<dbReference type="GO" id="GO:0042776">
    <property type="term" value="P:proton motive force-driven mitochondrial ATP synthesis"/>
    <property type="evidence" value="ECO:0007669"/>
    <property type="project" value="TreeGrafter"/>
</dbReference>
<proteinExistence type="inferred from homology"/>
<keyword evidence="9" id="KW-0066">ATP synthesis</keyword>
<keyword evidence="6" id="KW-0406">Ion transport</keyword>
<dbReference type="Pfam" id="PF10206">
    <property type="entry name" value="WRW"/>
    <property type="match status" value="1"/>
</dbReference>
<evidence type="ECO:0000313" key="12">
    <source>
        <dbReference type="EMBL" id="PIK60495.1"/>
    </source>
</evidence>
<evidence type="ECO:0000256" key="7">
    <source>
        <dbReference type="ARBA" id="ARBA00023128"/>
    </source>
</evidence>
<dbReference type="EMBL" id="MRZV01000055">
    <property type="protein sequence ID" value="PIK60495.1"/>
    <property type="molecule type" value="Genomic_DNA"/>
</dbReference>
<evidence type="ECO:0000256" key="10">
    <source>
        <dbReference type="SAM" id="Phobius"/>
    </source>
</evidence>
<keyword evidence="13" id="KW-1185">Reference proteome</keyword>